<accession>A0AAD8HCG8</accession>
<evidence type="ECO:0000313" key="4">
    <source>
        <dbReference type="Proteomes" id="UP001237642"/>
    </source>
</evidence>
<reference evidence="3" key="2">
    <citation type="submission" date="2023-05" db="EMBL/GenBank/DDBJ databases">
        <authorList>
            <person name="Schelkunov M.I."/>
        </authorList>
    </citation>
    <scope>NUCLEOTIDE SEQUENCE</scope>
    <source>
        <strain evidence="3">Hsosn_3</strain>
        <tissue evidence="3">Leaf</tissue>
    </source>
</reference>
<evidence type="ECO:0000256" key="1">
    <source>
        <dbReference type="ARBA" id="ARBA00009861"/>
    </source>
</evidence>
<dbReference type="AlphaFoldDB" id="A0AAD8HCG8"/>
<name>A0AAD8HCG8_9APIA</name>
<dbReference type="Gene3D" id="3.30.559.10">
    <property type="entry name" value="Chloramphenicol acetyltransferase-like domain"/>
    <property type="match status" value="1"/>
</dbReference>
<evidence type="ECO:0000256" key="2">
    <source>
        <dbReference type="ARBA" id="ARBA00022679"/>
    </source>
</evidence>
<dbReference type="PANTHER" id="PTHR31147">
    <property type="entry name" value="ACYL TRANSFERASE 4"/>
    <property type="match status" value="1"/>
</dbReference>
<evidence type="ECO:0000313" key="3">
    <source>
        <dbReference type="EMBL" id="KAK1364599.1"/>
    </source>
</evidence>
<dbReference type="InterPro" id="IPR050898">
    <property type="entry name" value="Plant_acyltransferase"/>
</dbReference>
<dbReference type="Pfam" id="PF02458">
    <property type="entry name" value="Transferase"/>
    <property type="match status" value="1"/>
</dbReference>
<sequence length="126" mass="14003">MYYENNPLMEESNPVAKIREDVGDALIYYYPLAGRLVEGSNGKVVLDCRGQGILFVKAEADVTLDMLGDSIQPPCQYAGEILLGVNESQKILKFPLMLIQVHYIEHSPALGVDALVQRVYAKVPTY</sequence>
<keyword evidence="2" id="KW-0808">Transferase</keyword>
<keyword evidence="4" id="KW-1185">Reference proteome</keyword>
<dbReference type="PANTHER" id="PTHR31147:SF66">
    <property type="entry name" value="OS05G0315700 PROTEIN"/>
    <property type="match status" value="1"/>
</dbReference>
<reference evidence="3" key="1">
    <citation type="submission" date="2023-02" db="EMBL/GenBank/DDBJ databases">
        <title>Genome of toxic invasive species Heracleum sosnowskyi carries increased number of genes despite the absence of recent whole-genome duplications.</title>
        <authorList>
            <person name="Schelkunov M."/>
            <person name="Shtratnikova V."/>
            <person name="Makarenko M."/>
            <person name="Klepikova A."/>
            <person name="Omelchenko D."/>
            <person name="Novikova G."/>
            <person name="Obukhova E."/>
            <person name="Bogdanov V."/>
            <person name="Penin A."/>
            <person name="Logacheva M."/>
        </authorList>
    </citation>
    <scope>NUCLEOTIDE SEQUENCE</scope>
    <source>
        <strain evidence="3">Hsosn_3</strain>
        <tissue evidence="3">Leaf</tissue>
    </source>
</reference>
<dbReference type="GO" id="GO:0016740">
    <property type="term" value="F:transferase activity"/>
    <property type="evidence" value="ECO:0007669"/>
    <property type="project" value="UniProtKB-KW"/>
</dbReference>
<dbReference type="EMBL" id="JAUIZM010000009">
    <property type="protein sequence ID" value="KAK1364599.1"/>
    <property type="molecule type" value="Genomic_DNA"/>
</dbReference>
<proteinExistence type="inferred from homology"/>
<dbReference type="Proteomes" id="UP001237642">
    <property type="component" value="Unassembled WGS sequence"/>
</dbReference>
<comment type="similarity">
    <text evidence="1">Belongs to the plant acyltransferase family.</text>
</comment>
<protein>
    <submittedName>
        <fullName evidence="3">Benzyl alcohol O-benzoyltransferase-like protein</fullName>
    </submittedName>
</protein>
<organism evidence="3 4">
    <name type="scientific">Heracleum sosnowskyi</name>
    <dbReference type="NCBI Taxonomy" id="360622"/>
    <lineage>
        <taxon>Eukaryota</taxon>
        <taxon>Viridiplantae</taxon>
        <taxon>Streptophyta</taxon>
        <taxon>Embryophyta</taxon>
        <taxon>Tracheophyta</taxon>
        <taxon>Spermatophyta</taxon>
        <taxon>Magnoliopsida</taxon>
        <taxon>eudicotyledons</taxon>
        <taxon>Gunneridae</taxon>
        <taxon>Pentapetalae</taxon>
        <taxon>asterids</taxon>
        <taxon>campanulids</taxon>
        <taxon>Apiales</taxon>
        <taxon>Apiaceae</taxon>
        <taxon>Apioideae</taxon>
        <taxon>apioid superclade</taxon>
        <taxon>Tordylieae</taxon>
        <taxon>Tordyliinae</taxon>
        <taxon>Heracleum</taxon>
    </lineage>
</organism>
<comment type="caution">
    <text evidence="3">The sequence shown here is derived from an EMBL/GenBank/DDBJ whole genome shotgun (WGS) entry which is preliminary data.</text>
</comment>
<dbReference type="InterPro" id="IPR023213">
    <property type="entry name" value="CAT-like_dom_sf"/>
</dbReference>
<gene>
    <name evidence="3" type="ORF">POM88_040160</name>
</gene>